<dbReference type="AlphaFoldDB" id="A0A516GED5"/>
<dbReference type="GO" id="GO:0004333">
    <property type="term" value="F:fumarate hydratase activity"/>
    <property type="evidence" value="ECO:0007669"/>
    <property type="project" value="UniProtKB-UniRule"/>
</dbReference>
<gene>
    <name evidence="5" type="primary">fumC</name>
    <name evidence="8" type="ORF">FNH13_16340</name>
</gene>
<dbReference type="Proteomes" id="UP000315395">
    <property type="component" value="Chromosome"/>
</dbReference>
<evidence type="ECO:0000256" key="4">
    <source>
        <dbReference type="ARBA" id="ARBA00023239"/>
    </source>
</evidence>
<keyword evidence="9" id="KW-1185">Reference proteome</keyword>
<dbReference type="FunFam" id="1.20.200.10:FF:000001">
    <property type="entry name" value="Fumarate hydratase, mitochondrial"/>
    <property type="match status" value="1"/>
</dbReference>
<dbReference type="InterPro" id="IPR022761">
    <property type="entry name" value="Fumarate_lyase_N"/>
</dbReference>
<dbReference type="Gene3D" id="1.20.200.10">
    <property type="entry name" value="Fumarase/aspartase (Central domain)"/>
    <property type="match status" value="1"/>
</dbReference>
<comment type="pathway">
    <text evidence="5">Carbohydrate metabolism; tricarboxylic acid cycle; (S)-malate from fumarate: step 1/1.</text>
</comment>
<feature type="binding site" evidence="5">
    <location>
        <position position="328"/>
    </location>
    <ligand>
        <name>substrate</name>
    </ligand>
</feature>
<dbReference type="CDD" id="cd01362">
    <property type="entry name" value="Fumarase_classII"/>
    <property type="match status" value="1"/>
</dbReference>
<evidence type="ECO:0000256" key="1">
    <source>
        <dbReference type="ARBA" id="ARBA00009084"/>
    </source>
</evidence>
<evidence type="ECO:0000313" key="9">
    <source>
        <dbReference type="Proteomes" id="UP000315395"/>
    </source>
</evidence>
<dbReference type="InterPro" id="IPR018951">
    <property type="entry name" value="Fumarase_C_C"/>
</dbReference>
<dbReference type="PRINTS" id="PR00149">
    <property type="entry name" value="FUMRATELYASE"/>
</dbReference>
<dbReference type="EMBL" id="CP041616">
    <property type="protein sequence ID" value="QDO89710.1"/>
    <property type="molecule type" value="Genomic_DNA"/>
</dbReference>
<dbReference type="GO" id="GO:0006099">
    <property type="term" value="P:tricarboxylic acid cycle"/>
    <property type="evidence" value="ECO:0007669"/>
    <property type="project" value="UniProtKB-UniRule"/>
</dbReference>
<dbReference type="EC" id="4.2.1.2" evidence="5"/>
<keyword evidence="4 5" id="KW-0456">Lyase</keyword>
<feature type="binding site" evidence="5">
    <location>
        <begin position="110"/>
        <end position="112"/>
    </location>
    <ligand>
        <name>substrate</name>
    </ligand>
</feature>
<dbReference type="FunFam" id="1.10.275.10:FF:000001">
    <property type="entry name" value="Fumarate hydratase, mitochondrial"/>
    <property type="match status" value="1"/>
</dbReference>
<evidence type="ECO:0000256" key="2">
    <source>
        <dbReference type="ARBA" id="ARBA00022490"/>
    </source>
</evidence>
<comment type="similarity">
    <text evidence="1 5">Belongs to the class-II fumarase/aspartase family. Fumarase subfamily.</text>
</comment>
<evidence type="ECO:0000259" key="6">
    <source>
        <dbReference type="Pfam" id="PF00206"/>
    </source>
</evidence>
<keyword evidence="3 5" id="KW-0816">Tricarboxylic acid cycle</keyword>
<dbReference type="NCBIfam" id="NF008909">
    <property type="entry name" value="PRK12273.1"/>
    <property type="match status" value="1"/>
</dbReference>
<comment type="subcellular location">
    <subcellularLocation>
        <location evidence="5">Cytoplasm</location>
    </subcellularLocation>
</comment>
<feature type="binding site" description="in site B" evidence="5">
    <location>
        <begin position="137"/>
        <end position="140"/>
    </location>
    <ligand>
        <name>substrate</name>
    </ligand>
</feature>
<feature type="binding site" evidence="5">
    <location>
        <begin position="333"/>
        <end position="335"/>
    </location>
    <ligand>
        <name>substrate</name>
    </ligand>
</feature>
<feature type="active site" evidence="5">
    <location>
        <position position="327"/>
    </location>
</feature>
<dbReference type="Gene3D" id="1.10.40.30">
    <property type="entry name" value="Fumarase/aspartase (C-terminal domain)"/>
    <property type="match status" value="1"/>
</dbReference>
<dbReference type="KEGG" id="orz:FNH13_16340"/>
<comment type="function">
    <text evidence="5">Involved in the TCA cycle. Catalyzes the stereospecific interconversion of fumarate to L-malate.</text>
</comment>
<dbReference type="GO" id="GO:0005737">
    <property type="term" value="C:cytoplasm"/>
    <property type="evidence" value="ECO:0007669"/>
    <property type="project" value="UniProtKB-SubCell"/>
</dbReference>
<dbReference type="Gene3D" id="1.10.275.10">
    <property type="entry name" value="Fumarase/aspartase (N-terminal domain)"/>
    <property type="match status" value="1"/>
</dbReference>
<dbReference type="InterPro" id="IPR008948">
    <property type="entry name" value="L-Aspartase-like"/>
</dbReference>
<organism evidence="8 9">
    <name type="scientific">Ornithinimicrobium ciconiae</name>
    <dbReference type="NCBI Taxonomy" id="2594265"/>
    <lineage>
        <taxon>Bacteria</taxon>
        <taxon>Bacillati</taxon>
        <taxon>Actinomycetota</taxon>
        <taxon>Actinomycetes</taxon>
        <taxon>Micrococcales</taxon>
        <taxon>Ornithinimicrobiaceae</taxon>
        <taxon>Ornithinimicrobium</taxon>
    </lineage>
</organism>
<feature type="site" description="Important for catalytic activity" evidence="5">
    <location>
        <position position="340"/>
    </location>
</feature>
<dbReference type="OrthoDB" id="9802809at2"/>
<dbReference type="PANTHER" id="PTHR11444:SF22">
    <property type="entry name" value="FUMARATE HYDRATASE CLASS II"/>
    <property type="match status" value="1"/>
</dbReference>
<dbReference type="InterPro" id="IPR000362">
    <property type="entry name" value="Fumarate_lyase_fam"/>
</dbReference>
<dbReference type="PROSITE" id="PS00163">
    <property type="entry name" value="FUMARATE_LYASES"/>
    <property type="match status" value="1"/>
</dbReference>
<proteinExistence type="inferred from homology"/>
<sequence>MTVDPSPSTSTPDVPMRTEHDSMGEVQVPADALYAAQTARAVENFPISGQPVPPAIVHALALLKSAAAAVNAEFEVIDPDRARAIGEAADEVVQGRHDAHFPIDVYQTGSGTSTNMNVNEVVATLANRATGGEPTVHPNDHVNAGQSSNDTFPSAIRVAAARLVRDELLPALEHLEQSLADKAAEFADVVKAGRTHLMDAVPVTLGQEFGGYARQIELGRQRVRFAAETQVNELPLGGTAAGTGLNAHPEFAPRVIAEVSRRTGVDFVEAADHFEAQSTQDALVALSGELRVVAVSLTKICNDLRWMGSGPRAGLQEIQLPDLQPGSSIMPGKVNPVLPEATLMVCARVIGNDATVTFGGASGTFELNVMLPVMGQALVESITLLANSSRVLADRCISGITANIEHNRELAESSSAIVTPLNKYIGYEAAAAVAKQSLANRQTIREVVIERGHVERGELTEEQLDAALDVLAMTRPHS</sequence>
<dbReference type="InterPro" id="IPR020557">
    <property type="entry name" value="Fumarate_lyase_CS"/>
</dbReference>
<evidence type="ECO:0000256" key="5">
    <source>
        <dbReference type="HAMAP-Rule" id="MF_00743"/>
    </source>
</evidence>
<evidence type="ECO:0000313" key="8">
    <source>
        <dbReference type="EMBL" id="QDO89710.1"/>
    </source>
</evidence>
<keyword evidence="2 5" id="KW-0963">Cytoplasm</keyword>
<accession>A0A516GED5</accession>
<feature type="domain" description="Fumarate lyase N-terminal" evidence="6">
    <location>
        <begin position="24"/>
        <end position="351"/>
    </location>
</feature>
<name>A0A516GED5_9MICO</name>
<dbReference type="GO" id="GO:0006106">
    <property type="term" value="P:fumarate metabolic process"/>
    <property type="evidence" value="ECO:0007669"/>
    <property type="project" value="InterPro"/>
</dbReference>
<evidence type="ECO:0000256" key="3">
    <source>
        <dbReference type="ARBA" id="ARBA00022532"/>
    </source>
</evidence>
<comment type="miscellaneous">
    <text evidence="5">There are 2 substrate-binding sites: the catalytic A site, and the non-catalytic B site that may play a role in the transfer of substrate or product between the active site and the solvent. Alternatively, the B site may bind allosteric effectors.</text>
</comment>
<dbReference type="Pfam" id="PF00206">
    <property type="entry name" value="Lyase_1"/>
    <property type="match status" value="1"/>
</dbReference>
<feature type="binding site" evidence="5">
    <location>
        <position position="195"/>
    </location>
    <ligand>
        <name>substrate</name>
    </ligand>
</feature>
<feature type="active site" description="Proton donor/acceptor" evidence="5">
    <location>
        <position position="196"/>
    </location>
</feature>
<dbReference type="InterPro" id="IPR024083">
    <property type="entry name" value="Fumarase/histidase_N"/>
</dbReference>
<dbReference type="PRINTS" id="PR00145">
    <property type="entry name" value="ARGSUCLYASE"/>
</dbReference>
<dbReference type="RefSeq" id="WP_143784431.1">
    <property type="nucleotide sequence ID" value="NZ_CP041616.1"/>
</dbReference>
<dbReference type="SUPFAM" id="SSF48557">
    <property type="entry name" value="L-aspartase-like"/>
    <property type="match status" value="1"/>
</dbReference>
<dbReference type="InterPro" id="IPR005677">
    <property type="entry name" value="Fum_hydII"/>
</dbReference>
<feature type="binding site" evidence="5">
    <location>
        <begin position="147"/>
        <end position="149"/>
    </location>
    <ligand>
        <name>substrate</name>
    </ligand>
</feature>
<dbReference type="Pfam" id="PF10415">
    <property type="entry name" value="FumaraseC_C"/>
    <property type="match status" value="1"/>
</dbReference>
<dbReference type="UniPathway" id="UPA00223">
    <property type="reaction ID" value="UER01007"/>
</dbReference>
<protein>
    <recommendedName>
        <fullName evidence="5">Fumarate hydratase class II</fullName>
        <shortName evidence="5">Fumarase C</shortName>
        <ecNumber evidence="5">4.2.1.2</ecNumber>
    </recommendedName>
    <alternativeName>
        <fullName evidence="5">Aerobic fumarase</fullName>
    </alternativeName>
    <alternativeName>
        <fullName evidence="5">Iron-independent fumarase</fullName>
    </alternativeName>
</protein>
<comment type="subunit">
    <text evidence="5">Homotetramer.</text>
</comment>
<evidence type="ECO:0000259" key="7">
    <source>
        <dbReference type="Pfam" id="PF10415"/>
    </source>
</evidence>
<reference evidence="8 9" key="1">
    <citation type="submission" date="2019-07" db="EMBL/GenBank/DDBJ databases">
        <title>complete genome sequencing of Ornithinimicrobium sp. H23M54.</title>
        <authorList>
            <person name="Bae J.-W."/>
            <person name="Lee S.-Y."/>
        </authorList>
    </citation>
    <scope>NUCLEOTIDE SEQUENCE [LARGE SCALE GENOMIC DNA]</scope>
    <source>
        <strain evidence="8 9">H23M54</strain>
    </source>
</reference>
<dbReference type="PANTHER" id="PTHR11444">
    <property type="entry name" value="ASPARTATEAMMONIA/ARGININOSUCCINATE/ADENYLOSUCCINATE LYASE"/>
    <property type="match status" value="1"/>
</dbReference>
<comment type="catalytic activity">
    <reaction evidence="5">
        <text>(S)-malate = fumarate + H2O</text>
        <dbReference type="Rhea" id="RHEA:12460"/>
        <dbReference type="ChEBI" id="CHEBI:15377"/>
        <dbReference type="ChEBI" id="CHEBI:15589"/>
        <dbReference type="ChEBI" id="CHEBI:29806"/>
        <dbReference type="EC" id="4.2.1.2"/>
    </reaction>
</comment>
<dbReference type="HAMAP" id="MF_00743">
    <property type="entry name" value="FumaraseC"/>
    <property type="match status" value="1"/>
</dbReference>
<feature type="domain" description="Fumarase C C-terminal" evidence="7">
    <location>
        <begin position="417"/>
        <end position="475"/>
    </location>
</feature>